<protein>
    <recommendedName>
        <fullName evidence="9">inosine/xanthosine triphosphatase</fullName>
        <ecNumber evidence="9">3.6.1.73</ecNumber>
    </recommendedName>
</protein>
<dbReference type="EC" id="3.6.1.73" evidence="9"/>
<dbReference type="InterPro" id="IPR026533">
    <property type="entry name" value="NTPase/PRRC1"/>
</dbReference>
<reference evidence="13 14" key="1">
    <citation type="journal article" date="2015" name="Nature">
        <title>rRNA introns, odd ribosomes, and small enigmatic genomes across a large radiation of phyla.</title>
        <authorList>
            <person name="Brown C.T."/>
            <person name="Hug L.A."/>
            <person name="Thomas B.C."/>
            <person name="Sharon I."/>
            <person name="Castelle C.J."/>
            <person name="Singh A."/>
            <person name="Wilkins M.J."/>
            <person name="Williams K.H."/>
            <person name="Banfield J.F."/>
        </authorList>
    </citation>
    <scope>NUCLEOTIDE SEQUENCE [LARGE SCALE GENOMIC DNA]</scope>
</reference>
<proteinExistence type="predicted"/>
<evidence type="ECO:0000313" key="13">
    <source>
        <dbReference type="EMBL" id="KKU03173.1"/>
    </source>
</evidence>
<dbReference type="GO" id="GO:0046872">
    <property type="term" value="F:metal ion binding"/>
    <property type="evidence" value="ECO:0007669"/>
    <property type="project" value="UniProtKB-KW"/>
</dbReference>
<comment type="catalytic activity">
    <reaction evidence="10">
        <text>ITP + H2O = IDP + phosphate + H(+)</text>
        <dbReference type="Rhea" id="RHEA:28330"/>
        <dbReference type="ChEBI" id="CHEBI:15377"/>
        <dbReference type="ChEBI" id="CHEBI:15378"/>
        <dbReference type="ChEBI" id="CHEBI:43474"/>
        <dbReference type="ChEBI" id="CHEBI:58280"/>
        <dbReference type="ChEBI" id="CHEBI:61402"/>
        <dbReference type="EC" id="3.6.1.73"/>
    </reaction>
</comment>
<gene>
    <name evidence="13" type="ORF">UX05_C0003G0012</name>
</gene>
<evidence type="ECO:0000256" key="11">
    <source>
        <dbReference type="ARBA" id="ARBA00048781"/>
    </source>
</evidence>
<keyword evidence="7" id="KW-0546">Nucleotide metabolism</keyword>
<dbReference type="AlphaFoldDB" id="A0A0G1PCP8"/>
<dbReference type="InterPro" id="IPR029001">
    <property type="entry name" value="ITPase-like_fam"/>
</dbReference>
<evidence type="ECO:0000256" key="8">
    <source>
        <dbReference type="ARBA" id="ARBA00023211"/>
    </source>
</evidence>
<feature type="domain" description="Non-canonical purine NTP phosphatase/PRRC1" evidence="12">
    <location>
        <begin position="7"/>
        <end position="166"/>
    </location>
</feature>
<comment type="cofactor">
    <cofactor evidence="2">
        <name>Mg(2+)</name>
        <dbReference type="ChEBI" id="CHEBI:18420"/>
    </cofactor>
</comment>
<organism evidence="13 14">
    <name type="scientific">Candidatus Amesbacteria bacterium GW2011_GWC2_45_19</name>
    <dbReference type="NCBI Taxonomy" id="1618366"/>
    <lineage>
        <taxon>Bacteria</taxon>
        <taxon>Candidatus Amesiibacteriota</taxon>
    </lineage>
</organism>
<dbReference type="InterPro" id="IPR050299">
    <property type="entry name" value="YjjX_NTPase"/>
</dbReference>
<dbReference type="EMBL" id="LCKS01000003">
    <property type="protein sequence ID" value="KKU03173.1"/>
    <property type="molecule type" value="Genomic_DNA"/>
</dbReference>
<evidence type="ECO:0000256" key="4">
    <source>
        <dbReference type="ARBA" id="ARBA00022741"/>
    </source>
</evidence>
<evidence type="ECO:0000313" key="14">
    <source>
        <dbReference type="Proteomes" id="UP000034264"/>
    </source>
</evidence>
<dbReference type="GO" id="GO:0000166">
    <property type="term" value="F:nucleotide binding"/>
    <property type="evidence" value="ECO:0007669"/>
    <property type="project" value="UniProtKB-KW"/>
</dbReference>
<dbReference type="GO" id="GO:0103023">
    <property type="term" value="F:ITPase activity"/>
    <property type="evidence" value="ECO:0007669"/>
    <property type="project" value="UniProtKB-EC"/>
</dbReference>
<evidence type="ECO:0000256" key="9">
    <source>
        <dbReference type="ARBA" id="ARBA00038901"/>
    </source>
</evidence>
<comment type="caution">
    <text evidence="13">The sequence shown here is derived from an EMBL/GenBank/DDBJ whole genome shotgun (WGS) entry which is preliminary data.</text>
</comment>
<dbReference type="PANTHER" id="PTHR34699:SF2">
    <property type="entry name" value="NON-CANONICAL PURINE NTP PHOSPHATASE_PRRC1 DOMAIN-CONTAINING PROTEIN"/>
    <property type="match status" value="1"/>
</dbReference>
<comment type="catalytic activity">
    <reaction evidence="11">
        <text>XTP + H2O = XDP + phosphate + H(+)</text>
        <dbReference type="Rhea" id="RHEA:28406"/>
        <dbReference type="ChEBI" id="CHEBI:15377"/>
        <dbReference type="ChEBI" id="CHEBI:15378"/>
        <dbReference type="ChEBI" id="CHEBI:43474"/>
        <dbReference type="ChEBI" id="CHEBI:59884"/>
        <dbReference type="ChEBI" id="CHEBI:61314"/>
        <dbReference type="EC" id="3.6.1.73"/>
    </reaction>
</comment>
<dbReference type="Proteomes" id="UP000034264">
    <property type="component" value="Unassembled WGS sequence"/>
</dbReference>
<dbReference type="Pfam" id="PF01931">
    <property type="entry name" value="NTPase_I-T"/>
    <property type="match status" value="1"/>
</dbReference>
<dbReference type="PANTHER" id="PTHR34699">
    <property type="match status" value="1"/>
</dbReference>
<comment type="cofactor">
    <cofactor evidence="1">
        <name>Mn(2+)</name>
        <dbReference type="ChEBI" id="CHEBI:29035"/>
    </cofactor>
</comment>
<keyword evidence="5" id="KW-0378">Hydrolase</keyword>
<keyword evidence="6" id="KW-0460">Magnesium</keyword>
<name>A0A0G1PCP8_9BACT</name>
<accession>A0A0G1PCP8</accession>
<keyword evidence="8" id="KW-0464">Manganese</keyword>
<keyword evidence="4" id="KW-0547">Nucleotide-binding</keyword>
<dbReference type="GO" id="GO:0009117">
    <property type="term" value="P:nucleotide metabolic process"/>
    <property type="evidence" value="ECO:0007669"/>
    <property type="project" value="UniProtKB-KW"/>
</dbReference>
<evidence type="ECO:0000259" key="12">
    <source>
        <dbReference type="Pfam" id="PF01931"/>
    </source>
</evidence>
<evidence type="ECO:0000256" key="10">
    <source>
        <dbReference type="ARBA" id="ARBA00048174"/>
    </source>
</evidence>
<evidence type="ECO:0000256" key="2">
    <source>
        <dbReference type="ARBA" id="ARBA00001946"/>
    </source>
</evidence>
<dbReference type="Gene3D" id="3.90.950.10">
    <property type="match status" value="1"/>
</dbReference>
<evidence type="ECO:0000256" key="6">
    <source>
        <dbReference type="ARBA" id="ARBA00022842"/>
    </source>
</evidence>
<evidence type="ECO:0000256" key="1">
    <source>
        <dbReference type="ARBA" id="ARBA00001936"/>
    </source>
</evidence>
<evidence type="ECO:0000256" key="5">
    <source>
        <dbReference type="ARBA" id="ARBA00022801"/>
    </source>
</evidence>
<dbReference type="SUPFAM" id="SSF52972">
    <property type="entry name" value="ITPase-like"/>
    <property type="match status" value="1"/>
</dbReference>
<evidence type="ECO:0000256" key="3">
    <source>
        <dbReference type="ARBA" id="ARBA00022723"/>
    </source>
</evidence>
<evidence type="ECO:0000256" key="7">
    <source>
        <dbReference type="ARBA" id="ARBA00023080"/>
    </source>
</evidence>
<keyword evidence="3" id="KW-0479">Metal-binding</keyword>
<sequence>MTKIALGTTSEDKRRILKSVLTDLKIEAKIISFSVKSGITNQPLDEVTTLNGARNRAIAAKKAKENMEIGIGLEGGLVFIENLGYFLVCAAVIIDQDKKEFVGISSKLRLPAEVSEKISRGNQFSQIIREFAAYQNKNPYENKVVSLLVSREQAFKEAINCAFLDWMSSRELS</sequence>